<dbReference type="Proteomes" id="UP000249056">
    <property type="component" value="Unassembled WGS sequence"/>
</dbReference>
<comment type="caution">
    <text evidence="2">The sequence shown here is derived from an EMBL/GenBank/DDBJ whole genome shotgun (WGS) entry which is preliminary data.</text>
</comment>
<dbReference type="AlphaFoldDB" id="A0A395J325"/>
<feature type="region of interest" description="Disordered" evidence="1">
    <location>
        <begin position="37"/>
        <end position="82"/>
    </location>
</feature>
<evidence type="ECO:0000313" key="2">
    <source>
        <dbReference type="EMBL" id="RAL65059.1"/>
    </source>
</evidence>
<protein>
    <submittedName>
        <fullName evidence="2">Uncharacterized protein</fullName>
    </submittedName>
</protein>
<evidence type="ECO:0000256" key="1">
    <source>
        <dbReference type="SAM" id="MobiDB-lite"/>
    </source>
</evidence>
<organism evidence="2 3">
    <name type="scientific">Monilinia fructigena</name>
    <dbReference type="NCBI Taxonomy" id="38457"/>
    <lineage>
        <taxon>Eukaryota</taxon>
        <taxon>Fungi</taxon>
        <taxon>Dikarya</taxon>
        <taxon>Ascomycota</taxon>
        <taxon>Pezizomycotina</taxon>
        <taxon>Leotiomycetes</taxon>
        <taxon>Helotiales</taxon>
        <taxon>Sclerotiniaceae</taxon>
        <taxon>Monilinia</taxon>
    </lineage>
</organism>
<reference evidence="2 3" key="1">
    <citation type="submission" date="2018-06" db="EMBL/GenBank/DDBJ databases">
        <title>Genome Sequence of the Brown Rot Fungal Pathogen Monilinia fructigena.</title>
        <authorList>
            <person name="Landi L."/>
            <person name="De Miccolis Angelini R.M."/>
            <person name="Pollastro S."/>
            <person name="Abate D."/>
            <person name="Faretra F."/>
            <person name="Romanazzi G."/>
        </authorList>
    </citation>
    <scope>NUCLEOTIDE SEQUENCE [LARGE SCALE GENOMIC DNA]</scope>
    <source>
        <strain evidence="2 3">Mfrg269</strain>
    </source>
</reference>
<accession>A0A395J325</accession>
<dbReference type="GO" id="GO:0006338">
    <property type="term" value="P:chromatin remodeling"/>
    <property type="evidence" value="ECO:0007669"/>
    <property type="project" value="InterPro"/>
</dbReference>
<dbReference type="EMBL" id="QKRW01000011">
    <property type="protein sequence ID" value="RAL65059.1"/>
    <property type="molecule type" value="Genomic_DNA"/>
</dbReference>
<feature type="compositionally biased region" description="Basic and acidic residues" evidence="1">
    <location>
        <begin position="61"/>
        <end position="79"/>
    </location>
</feature>
<evidence type="ECO:0000313" key="3">
    <source>
        <dbReference type="Proteomes" id="UP000249056"/>
    </source>
</evidence>
<gene>
    <name evidence="2" type="ORF">DID88_001166</name>
</gene>
<dbReference type="GO" id="GO:0000228">
    <property type="term" value="C:nuclear chromosome"/>
    <property type="evidence" value="ECO:0007669"/>
    <property type="project" value="InterPro"/>
</dbReference>
<keyword evidence="3" id="KW-1185">Reference proteome</keyword>
<dbReference type="OrthoDB" id="10258327at2759"/>
<feature type="compositionally biased region" description="Acidic residues" evidence="1">
    <location>
        <begin position="39"/>
        <end position="49"/>
    </location>
</feature>
<dbReference type="Pfam" id="PF04855">
    <property type="entry name" value="SNF5"/>
    <property type="match status" value="1"/>
</dbReference>
<dbReference type="InterPro" id="IPR006939">
    <property type="entry name" value="SNF5"/>
</dbReference>
<name>A0A395J325_9HELO</name>
<sequence length="233" mass="26810">MRTYANSLLTPVIQPATAVAAPLGRTTKRGTTAINYAEDGYDYEEDEDDENKRRPTGLRSLRREDIGQAKQDPSEKVGREATAPVEVQGIWRDWMSKGRPGRTDIQNYGTSRITIDLDPIRIDLDILLLYPLRLYQFCKHPSLPYNRYLPPGIQPQEMTVPYRLKDVFLWNLHETFDDHGSIRPDHGTRPGLAKQNTMIGKSASRSVHSLKNMQVWLFIRSFTRNKLQRQMAL</sequence>
<proteinExistence type="predicted"/>